<name>A0A1W9I4P6_9HYPH</name>
<evidence type="ECO:0008006" key="3">
    <source>
        <dbReference type="Google" id="ProtNLM"/>
    </source>
</evidence>
<comment type="caution">
    <text evidence="1">The sequence shown here is derived from an EMBL/GenBank/DDBJ whole genome shotgun (WGS) entry which is preliminary data.</text>
</comment>
<evidence type="ECO:0000313" key="1">
    <source>
        <dbReference type="EMBL" id="OQW54567.1"/>
    </source>
</evidence>
<dbReference type="AlphaFoldDB" id="A0A1W9I4P6"/>
<dbReference type="InterPro" id="IPR006597">
    <property type="entry name" value="Sel1-like"/>
</dbReference>
<accession>A0A1W9I4P6</accession>
<organism evidence="1 2">
    <name type="scientific">Candidatus Raskinella chloraquaticus</name>
    <dbReference type="NCBI Taxonomy" id="1951219"/>
    <lineage>
        <taxon>Bacteria</taxon>
        <taxon>Pseudomonadati</taxon>
        <taxon>Pseudomonadota</taxon>
        <taxon>Alphaproteobacteria</taxon>
        <taxon>Hyphomicrobiales</taxon>
        <taxon>Phreatobacteraceae</taxon>
        <taxon>Candidatus Raskinella</taxon>
    </lineage>
</organism>
<dbReference type="Gene3D" id="1.25.40.10">
    <property type="entry name" value="Tetratricopeptide repeat domain"/>
    <property type="match status" value="1"/>
</dbReference>
<reference evidence="1 2" key="1">
    <citation type="journal article" date="2017" name="Water Res.">
        <title>Comammox in drinking water systems.</title>
        <authorList>
            <person name="Wang Y."/>
            <person name="Ma L."/>
            <person name="Mao Y."/>
            <person name="Jiang X."/>
            <person name="Xia Y."/>
            <person name="Yu K."/>
            <person name="Li B."/>
            <person name="Zhang T."/>
        </authorList>
    </citation>
    <scope>NUCLEOTIDE SEQUENCE [LARGE SCALE GENOMIC DNA]</scope>
    <source>
        <strain evidence="1">SG_bin8</strain>
    </source>
</reference>
<proteinExistence type="predicted"/>
<dbReference type="InterPro" id="IPR011990">
    <property type="entry name" value="TPR-like_helical_dom_sf"/>
</dbReference>
<dbReference type="SMART" id="SM00671">
    <property type="entry name" value="SEL1"/>
    <property type="match status" value="1"/>
</dbReference>
<dbReference type="RefSeq" id="WP_376802772.1">
    <property type="nucleotide sequence ID" value="NZ_DBNB01000035.1"/>
</dbReference>
<dbReference type="STRING" id="1827387.A4S15_14360"/>
<gene>
    <name evidence="1" type="ORF">A4S15_14360</name>
</gene>
<dbReference type="EMBL" id="LWDL01000002">
    <property type="protein sequence ID" value="OQW54567.1"/>
    <property type="molecule type" value="Genomic_DNA"/>
</dbReference>
<sequence>MARLANNDIEMNALSGAMDGEALFRLGLVYATGRAVEIDRISAHKWFNLAIAKGYRAATNYRQEIAGEMKQDEIAEALRQARAYLSIH</sequence>
<protein>
    <recommendedName>
        <fullName evidence="3">Sel1 repeat protein</fullName>
    </recommendedName>
</protein>
<dbReference type="SUPFAM" id="SSF81901">
    <property type="entry name" value="HCP-like"/>
    <property type="match status" value="1"/>
</dbReference>
<evidence type="ECO:0000313" key="2">
    <source>
        <dbReference type="Proteomes" id="UP000192872"/>
    </source>
</evidence>
<dbReference type="Proteomes" id="UP000192872">
    <property type="component" value="Unassembled WGS sequence"/>
</dbReference>